<proteinExistence type="predicted"/>
<dbReference type="GO" id="GO:0030148">
    <property type="term" value="P:sphingolipid biosynthetic process"/>
    <property type="evidence" value="ECO:0007669"/>
    <property type="project" value="TreeGrafter"/>
</dbReference>
<evidence type="ECO:0000313" key="4">
    <source>
        <dbReference type="Proteomes" id="UP000011185"/>
    </source>
</evidence>
<dbReference type="PANTHER" id="PTHR43550:SF3">
    <property type="entry name" value="3-KETODIHYDROSPHINGOSINE REDUCTASE"/>
    <property type="match status" value="1"/>
</dbReference>
<feature type="non-terminal residue" evidence="3">
    <location>
        <position position="1"/>
    </location>
</feature>
<dbReference type="EC" id="1.1.1.102" evidence="3"/>
<reference evidence="3 4" key="1">
    <citation type="journal article" date="2012" name="PLoS Pathog.">
        <title>The genome of the obligate intracellular parasite Trachipleistophora hominis: new insights into microsporidian genome dynamics and reductive evolution.</title>
        <authorList>
            <person name="Heinz E."/>
            <person name="Williams T.A."/>
            <person name="Nakjang S."/>
            <person name="Noel C.J."/>
            <person name="Swan D.C."/>
            <person name="Goldberg A.V."/>
            <person name="Harris S.R."/>
            <person name="Weinmaier T."/>
            <person name="Markert S."/>
            <person name="Becher D."/>
            <person name="Bernhardt J."/>
            <person name="Dagan T."/>
            <person name="Hacker C."/>
            <person name="Lucocq J.M."/>
            <person name="Schweder T."/>
            <person name="Rattei T."/>
            <person name="Hall N."/>
            <person name="Hirt R.P."/>
            <person name="Embley T.M."/>
        </authorList>
    </citation>
    <scope>NUCLEOTIDE SEQUENCE [LARGE SCALE GENOMIC DNA]</scope>
</reference>
<protein>
    <submittedName>
        <fullName evidence="3">Putative 3-ketosphinganine reductase</fullName>
        <ecNumber evidence="3">1.1.1.102</ecNumber>
    </submittedName>
</protein>
<dbReference type="EMBL" id="JH994075">
    <property type="protein sequence ID" value="ELQ74111.1"/>
    <property type="molecule type" value="Genomic_DNA"/>
</dbReference>
<feature type="transmembrane region" description="Helical" evidence="2">
    <location>
        <begin position="6"/>
        <end position="24"/>
    </location>
</feature>
<dbReference type="Gene3D" id="3.40.50.720">
    <property type="entry name" value="NAD(P)-binding Rossmann-like Domain"/>
    <property type="match status" value="2"/>
</dbReference>
<dbReference type="GO" id="GO:0006666">
    <property type="term" value="P:3-keto-sphinganine metabolic process"/>
    <property type="evidence" value="ECO:0007669"/>
    <property type="project" value="TreeGrafter"/>
</dbReference>
<keyword evidence="2" id="KW-1133">Transmembrane helix</keyword>
<dbReference type="Proteomes" id="UP000011185">
    <property type="component" value="Unassembled WGS sequence"/>
</dbReference>
<feature type="transmembrane region" description="Helical" evidence="2">
    <location>
        <begin position="228"/>
        <end position="246"/>
    </location>
</feature>
<sequence length="369" mass="41815">VHEMLSLILLSLLCTFALVVLSNYKRPRKYQNKNILIIGGTSGLGLSLALKLSNHNNVSVTGRRTFDTAYLPLRFIRMDIMQGCIELAEYDAVFYCAGYAVAKYFVDLEWEEIVNDFSVNYFGAVRVLRMLAGCGKRDGEEKVMKRDQNGSASHRNDRADCDGEEKVVKRDQNGSASHRNDQAGYDEHSTSCTTALSTSPFRAALRVMHRGSAITNNRSQRTIKPRDIVLIGTPLAFFAVPGYAAYSPSKSALYNLFLTIQPELRKLNIYLYFYIMSTTKTPGYDRENITKPAFTKRIETWTEETGVDERSDRLLDGMAGCSVVTSDWLVEIMRGNMECGVKGVVMGWIGSIIFLFYRRYMNYLFMHEK</sequence>
<dbReference type="GO" id="GO:0005789">
    <property type="term" value="C:endoplasmic reticulum membrane"/>
    <property type="evidence" value="ECO:0007669"/>
    <property type="project" value="TreeGrafter"/>
</dbReference>
<gene>
    <name evidence="3" type="ORF">THOM_2974</name>
</gene>
<dbReference type="GO" id="GO:0047560">
    <property type="term" value="F:3-dehydrosphinganine reductase activity"/>
    <property type="evidence" value="ECO:0007669"/>
    <property type="project" value="UniProtKB-EC"/>
</dbReference>
<organism evidence="3 4">
    <name type="scientific">Trachipleistophora hominis</name>
    <name type="common">Microsporidian parasite</name>
    <dbReference type="NCBI Taxonomy" id="72359"/>
    <lineage>
        <taxon>Eukaryota</taxon>
        <taxon>Fungi</taxon>
        <taxon>Fungi incertae sedis</taxon>
        <taxon>Microsporidia</taxon>
        <taxon>Pleistophoridae</taxon>
        <taxon>Trachipleistophora</taxon>
    </lineage>
</organism>
<keyword evidence="3" id="KW-0560">Oxidoreductase</keyword>
<dbReference type="VEuPathDB" id="MicrosporidiaDB:THOM_2974"/>
<accession>L7JSU3</accession>
<dbReference type="PANTHER" id="PTHR43550">
    <property type="entry name" value="3-KETODIHYDROSPHINGOSINE REDUCTASE"/>
    <property type="match status" value="1"/>
</dbReference>
<name>L7JSU3_TRAHO</name>
<keyword evidence="2" id="KW-0472">Membrane</keyword>
<dbReference type="HOGENOM" id="CLU_010194_3_0_1"/>
<dbReference type="AlphaFoldDB" id="L7JSU3"/>
<dbReference type="STRING" id="72359.L7JSU3"/>
<dbReference type="InParanoid" id="L7JSU3"/>
<dbReference type="OrthoDB" id="10267115at2759"/>
<evidence type="ECO:0000256" key="1">
    <source>
        <dbReference type="SAM" id="MobiDB-lite"/>
    </source>
</evidence>
<evidence type="ECO:0000256" key="2">
    <source>
        <dbReference type="SAM" id="Phobius"/>
    </source>
</evidence>
<dbReference type="OMA" id="PRQWGFF"/>
<feature type="transmembrane region" description="Helical" evidence="2">
    <location>
        <begin position="340"/>
        <end position="357"/>
    </location>
</feature>
<dbReference type="InterPro" id="IPR036291">
    <property type="entry name" value="NAD(P)-bd_dom_sf"/>
</dbReference>
<evidence type="ECO:0000313" key="3">
    <source>
        <dbReference type="EMBL" id="ELQ74111.1"/>
    </source>
</evidence>
<dbReference type="SUPFAM" id="SSF51735">
    <property type="entry name" value="NAD(P)-binding Rossmann-fold domains"/>
    <property type="match status" value="2"/>
</dbReference>
<keyword evidence="2" id="KW-0812">Transmembrane</keyword>
<feature type="region of interest" description="Disordered" evidence="1">
    <location>
        <begin position="142"/>
        <end position="189"/>
    </location>
</feature>
<keyword evidence="4" id="KW-1185">Reference proteome</keyword>